<comment type="caution">
    <text evidence="7">The sequence shown here is derived from an EMBL/GenBank/DDBJ whole genome shotgun (WGS) entry which is preliminary data.</text>
</comment>
<dbReference type="GO" id="GO:0016301">
    <property type="term" value="F:kinase activity"/>
    <property type="evidence" value="ECO:0007669"/>
    <property type="project" value="UniProtKB-KW"/>
</dbReference>
<evidence type="ECO:0000256" key="3">
    <source>
        <dbReference type="ARBA" id="ARBA00022553"/>
    </source>
</evidence>
<dbReference type="Proteomes" id="UP000597617">
    <property type="component" value="Unassembled WGS sequence"/>
</dbReference>
<protein>
    <recommendedName>
        <fullName evidence="2">histidine kinase</fullName>
        <ecNumber evidence="2">2.7.13.3</ecNumber>
    </recommendedName>
</protein>
<dbReference type="SMART" id="SM00387">
    <property type="entry name" value="HATPase_c"/>
    <property type="match status" value="1"/>
</dbReference>
<dbReference type="InterPro" id="IPR003661">
    <property type="entry name" value="HisK_dim/P_dom"/>
</dbReference>
<feature type="transmembrane region" description="Helical" evidence="5">
    <location>
        <begin position="101"/>
        <end position="119"/>
    </location>
</feature>
<feature type="compositionally biased region" description="Polar residues" evidence="4">
    <location>
        <begin position="491"/>
        <end position="503"/>
    </location>
</feature>
<keyword evidence="3" id="KW-0597">Phosphoprotein</keyword>
<keyword evidence="7" id="KW-0418">Kinase</keyword>
<dbReference type="EC" id="2.7.13.3" evidence="2"/>
<dbReference type="SMART" id="SM00388">
    <property type="entry name" value="HisKA"/>
    <property type="match status" value="1"/>
</dbReference>
<evidence type="ECO:0000256" key="2">
    <source>
        <dbReference type="ARBA" id="ARBA00012438"/>
    </source>
</evidence>
<comment type="catalytic activity">
    <reaction evidence="1">
        <text>ATP + protein L-histidine = ADP + protein N-phospho-L-histidine.</text>
        <dbReference type="EC" id="2.7.13.3"/>
    </reaction>
</comment>
<dbReference type="CDD" id="cd00082">
    <property type="entry name" value="HisKA"/>
    <property type="match status" value="1"/>
</dbReference>
<keyword evidence="5" id="KW-1133">Transmembrane helix</keyword>
<dbReference type="PANTHER" id="PTHR43065">
    <property type="entry name" value="SENSOR HISTIDINE KINASE"/>
    <property type="match status" value="1"/>
</dbReference>
<dbReference type="SUPFAM" id="SSF55874">
    <property type="entry name" value="ATPase domain of HSP90 chaperone/DNA topoisomerase II/histidine kinase"/>
    <property type="match status" value="1"/>
</dbReference>
<gene>
    <name evidence="7" type="ORF">I2I05_19355</name>
</gene>
<keyword evidence="7" id="KW-0808">Transferase</keyword>
<evidence type="ECO:0000313" key="8">
    <source>
        <dbReference type="Proteomes" id="UP000597617"/>
    </source>
</evidence>
<dbReference type="Gene3D" id="1.10.287.130">
    <property type="match status" value="1"/>
</dbReference>
<dbReference type="RefSeq" id="WP_196283909.1">
    <property type="nucleotide sequence ID" value="NZ_JADQDQ010000014.1"/>
</dbReference>
<feature type="region of interest" description="Disordered" evidence="4">
    <location>
        <begin position="491"/>
        <end position="510"/>
    </location>
</feature>
<evidence type="ECO:0000313" key="7">
    <source>
        <dbReference type="EMBL" id="MBF9239558.1"/>
    </source>
</evidence>
<sequence length="510" mass="57363">MPRLTDSDNAATNLGQKIFSPVAKLWQILINIGVQPNLTNWQWKRVRLLNGISCVTIAIYAGYATVFFNSPDFLIFRICLSGVLLNLPPLLFNYHHRYDAAAYYSVLSVMGLCSFIAIARKYDGVEYYLLSNSIVPMLFFRNFWKISVLFALNVAAFFLVRQAMAFVEPFLYVEDSVYFYNTNLFLCFVALFVVVYYFREENFRQEWLLLQKNDTLAQSLEHLQNTQAQLVQQEKLASLGALTAGIAHEIQNPLNFVDNFSEVSVELVAELRDVLEHETVSEQGKQALGHLLDDLVQSQQKVNEHADRAGRIVKNMLQHSRTSTGERQPTDLNRLADEYLRLAYHGWRAKDKSFNATLTTDFSLRLGLVPLVVEDMGRVLLNLYNNAFYGVSKRAQELPAGASYTPTVSVSSQRSAQGVYLRVRDNGIGIPPNIIDSIFHPFFTTKPPGEGTGLGLSLSHEIVTQGHGGSLTVKSVPGDFTEFTIRLPLTPNASANNRYSSENGRGHSEH</sequence>
<reference evidence="7 8" key="1">
    <citation type="submission" date="2020-11" db="EMBL/GenBank/DDBJ databases">
        <authorList>
            <person name="Kim M.K."/>
        </authorList>
    </citation>
    <scope>NUCLEOTIDE SEQUENCE [LARGE SCALE GENOMIC DNA]</scope>
    <source>
        <strain evidence="7 8">BT683</strain>
    </source>
</reference>
<keyword evidence="5" id="KW-0472">Membrane</keyword>
<dbReference type="InterPro" id="IPR036097">
    <property type="entry name" value="HisK_dim/P_sf"/>
</dbReference>
<dbReference type="PROSITE" id="PS50109">
    <property type="entry name" value="HIS_KIN"/>
    <property type="match status" value="1"/>
</dbReference>
<keyword evidence="8" id="KW-1185">Reference proteome</keyword>
<feature type="domain" description="Histidine kinase" evidence="6">
    <location>
        <begin position="245"/>
        <end position="491"/>
    </location>
</feature>
<dbReference type="SUPFAM" id="SSF47384">
    <property type="entry name" value="Homodimeric domain of signal transducing histidine kinase"/>
    <property type="match status" value="1"/>
</dbReference>
<organism evidence="7 8">
    <name type="scientific">Hymenobacter jeongseonensis</name>
    <dbReference type="NCBI Taxonomy" id="2791027"/>
    <lineage>
        <taxon>Bacteria</taxon>
        <taxon>Pseudomonadati</taxon>
        <taxon>Bacteroidota</taxon>
        <taxon>Cytophagia</taxon>
        <taxon>Cytophagales</taxon>
        <taxon>Hymenobacteraceae</taxon>
        <taxon>Hymenobacter</taxon>
    </lineage>
</organism>
<dbReference type="InterPro" id="IPR036890">
    <property type="entry name" value="HATPase_C_sf"/>
</dbReference>
<dbReference type="EMBL" id="JADQDQ010000014">
    <property type="protein sequence ID" value="MBF9239558.1"/>
    <property type="molecule type" value="Genomic_DNA"/>
</dbReference>
<evidence type="ECO:0000259" key="6">
    <source>
        <dbReference type="PROSITE" id="PS50109"/>
    </source>
</evidence>
<evidence type="ECO:0000256" key="4">
    <source>
        <dbReference type="SAM" id="MobiDB-lite"/>
    </source>
</evidence>
<dbReference type="PRINTS" id="PR00344">
    <property type="entry name" value="BCTRLSENSOR"/>
</dbReference>
<evidence type="ECO:0000256" key="5">
    <source>
        <dbReference type="SAM" id="Phobius"/>
    </source>
</evidence>
<accession>A0ABS0INU8</accession>
<dbReference type="InterPro" id="IPR005467">
    <property type="entry name" value="His_kinase_dom"/>
</dbReference>
<dbReference type="Gene3D" id="3.30.565.10">
    <property type="entry name" value="Histidine kinase-like ATPase, C-terminal domain"/>
    <property type="match status" value="1"/>
</dbReference>
<dbReference type="InterPro" id="IPR004358">
    <property type="entry name" value="Sig_transdc_His_kin-like_C"/>
</dbReference>
<feature type="transmembrane region" description="Helical" evidence="5">
    <location>
        <begin position="74"/>
        <end position="94"/>
    </location>
</feature>
<dbReference type="InterPro" id="IPR003594">
    <property type="entry name" value="HATPase_dom"/>
</dbReference>
<feature type="transmembrane region" description="Helical" evidence="5">
    <location>
        <begin position="178"/>
        <end position="198"/>
    </location>
</feature>
<evidence type="ECO:0000256" key="1">
    <source>
        <dbReference type="ARBA" id="ARBA00000085"/>
    </source>
</evidence>
<dbReference type="Pfam" id="PF02518">
    <property type="entry name" value="HATPase_c"/>
    <property type="match status" value="1"/>
</dbReference>
<dbReference type="PANTHER" id="PTHR43065:SF42">
    <property type="entry name" value="TWO-COMPONENT SENSOR PPRA"/>
    <property type="match status" value="1"/>
</dbReference>
<name>A0ABS0INU8_9BACT</name>
<proteinExistence type="predicted"/>
<keyword evidence="5" id="KW-0812">Transmembrane</keyword>
<feature type="transmembrane region" description="Helical" evidence="5">
    <location>
        <begin position="48"/>
        <end position="68"/>
    </location>
</feature>